<sequence>MVKRHPRTTDRAPRAITRRLSAVLLLGAVATVVSMPTSAAAAVPRELPNEVVSGPDGRGGPVPGLHGRLHACLEANGWQACTLANGWQ</sequence>
<proteinExistence type="predicted"/>
<evidence type="ECO:0000313" key="2">
    <source>
        <dbReference type="Proteomes" id="UP001501303"/>
    </source>
</evidence>
<dbReference type="Proteomes" id="UP001501303">
    <property type="component" value="Unassembled WGS sequence"/>
</dbReference>
<reference evidence="1 2" key="1">
    <citation type="journal article" date="2019" name="Int. J. Syst. Evol. Microbiol.">
        <title>The Global Catalogue of Microorganisms (GCM) 10K type strain sequencing project: providing services to taxonomists for standard genome sequencing and annotation.</title>
        <authorList>
            <consortium name="The Broad Institute Genomics Platform"/>
            <consortium name="The Broad Institute Genome Sequencing Center for Infectious Disease"/>
            <person name="Wu L."/>
            <person name="Ma J."/>
        </authorList>
    </citation>
    <scope>NUCLEOTIDE SEQUENCE [LARGE SCALE GENOMIC DNA]</scope>
    <source>
        <strain evidence="1 2">JCM 13581</strain>
    </source>
</reference>
<evidence type="ECO:0008006" key="3">
    <source>
        <dbReference type="Google" id="ProtNLM"/>
    </source>
</evidence>
<keyword evidence="2" id="KW-1185">Reference proteome</keyword>
<comment type="caution">
    <text evidence="1">The sequence shown here is derived from an EMBL/GenBank/DDBJ whole genome shotgun (WGS) entry which is preliminary data.</text>
</comment>
<gene>
    <name evidence="1" type="ORF">GCM10009716_17670</name>
</gene>
<name>A0ABN2NZM9_9ACTN</name>
<dbReference type="RefSeq" id="WP_344260127.1">
    <property type="nucleotide sequence ID" value="NZ_BAAAMJ010000015.1"/>
</dbReference>
<accession>A0ABN2NZM9</accession>
<evidence type="ECO:0000313" key="1">
    <source>
        <dbReference type="EMBL" id="GAA1908183.1"/>
    </source>
</evidence>
<protein>
    <recommendedName>
        <fullName evidence="3">Secreted protein</fullName>
    </recommendedName>
</protein>
<dbReference type="EMBL" id="BAAAMJ010000015">
    <property type="protein sequence ID" value="GAA1908183.1"/>
    <property type="molecule type" value="Genomic_DNA"/>
</dbReference>
<organism evidence="1 2">
    <name type="scientific">Streptomyces sodiiphilus</name>
    <dbReference type="NCBI Taxonomy" id="226217"/>
    <lineage>
        <taxon>Bacteria</taxon>
        <taxon>Bacillati</taxon>
        <taxon>Actinomycetota</taxon>
        <taxon>Actinomycetes</taxon>
        <taxon>Kitasatosporales</taxon>
        <taxon>Streptomycetaceae</taxon>
        <taxon>Streptomyces</taxon>
    </lineage>
</organism>